<evidence type="ECO:0000256" key="4">
    <source>
        <dbReference type="ARBA" id="ARBA00023136"/>
    </source>
</evidence>
<dbReference type="PANTHER" id="PTHR30026:SF20">
    <property type="entry name" value="OUTER MEMBRANE PROTEIN TOLC"/>
    <property type="match status" value="1"/>
</dbReference>
<dbReference type="GO" id="GO:0009279">
    <property type="term" value="C:cell outer membrane"/>
    <property type="evidence" value="ECO:0007669"/>
    <property type="project" value="UniProtKB-SubCell"/>
</dbReference>
<dbReference type="EMBL" id="JAGQDD010000020">
    <property type="protein sequence ID" value="MBQ0932841.1"/>
    <property type="molecule type" value="Genomic_DNA"/>
</dbReference>
<evidence type="ECO:0000313" key="8">
    <source>
        <dbReference type="Proteomes" id="UP000676246"/>
    </source>
</evidence>
<keyword evidence="8" id="KW-1185">Reference proteome</keyword>
<evidence type="ECO:0000313" key="7">
    <source>
        <dbReference type="EMBL" id="MBQ0932841.1"/>
    </source>
</evidence>
<dbReference type="PANTHER" id="PTHR30026">
    <property type="entry name" value="OUTER MEMBRANE PROTEIN TOLC"/>
    <property type="match status" value="1"/>
</dbReference>
<keyword evidence="6" id="KW-0732">Signal</keyword>
<keyword evidence="2" id="KW-1134">Transmembrane beta strand</keyword>
<reference evidence="7 8" key="1">
    <citation type="submission" date="2021-04" db="EMBL/GenBank/DDBJ databases">
        <title>The genome sequence of Ideonella sp. 3Y2.</title>
        <authorList>
            <person name="Liu Y."/>
        </authorList>
    </citation>
    <scope>NUCLEOTIDE SEQUENCE [LARGE SCALE GENOMIC DNA]</scope>
    <source>
        <strain evidence="7 8">3Y2</strain>
    </source>
</reference>
<evidence type="ECO:0000256" key="6">
    <source>
        <dbReference type="SAM" id="SignalP"/>
    </source>
</evidence>
<dbReference type="GO" id="GO:1990281">
    <property type="term" value="C:efflux pump complex"/>
    <property type="evidence" value="ECO:0007669"/>
    <property type="project" value="TreeGrafter"/>
</dbReference>
<dbReference type="SUPFAM" id="SSF56954">
    <property type="entry name" value="Outer membrane efflux proteins (OEP)"/>
    <property type="match status" value="1"/>
</dbReference>
<organism evidence="7 8">
    <name type="scientific">Ideonella alba</name>
    <dbReference type="NCBI Taxonomy" id="2824118"/>
    <lineage>
        <taxon>Bacteria</taxon>
        <taxon>Pseudomonadati</taxon>
        <taxon>Pseudomonadota</taxon>
        <taxon>Betaproteobacteria</taxon>
        <taxon>Burkholderiales</taxon>
        <taxon>Sphaerotilaceae</taxon>
        <taxon>Ideonella</taxon>
    </lineage>
</organism>
<sequence length="436" mass="47979">MRHAHTLSLVASVLLALPAHAEPTGCQPPTALAQPAESPPPRQSLVQLLALAEQRSQAIGAARLLTEAAQSDLQETQAAKQPQAQLSWMVGATGSRSQLLPSRSDALNRPSLQVGAPLWDGGRQQALEDWRGQLAEAARQGQLNAAEQLRVQVVNLAFDRSRYRLQAQVWQQYTHKVCTLVQALEDIVARDRGRASELVQARKQLQQAQLSRQQALSAMQLTDTRLRRYVGEYLPDVPSLAALMTELPELPQLHQRATGAAEVLQLEAQQHAAEQLANATAASQRPQLSWAVQASRDLAGDRQSQWQAGVTLSLPLFNPGAAPAERAARQRAEAARLQREDTLATLLNRIDQVHGQAEAAFTRARDVVQVLRDSERVRDDTLQMWQQLGRRSLFDVMSAEGDHFNLRLAYVDALHDGQQSVALLWSLAGGVQQPLR</sequence>
<evidence type="ECO:0000256" key="2">
    <source>
        <dbReference type="ARBA" id="ARBA00022452"/>
    </source>
</evidence>
<feature type="signal peptide" evidence="6">
    <location>
        <begin position="1"/>
        <end position="21"/>
    </location>
</feature>
<dbReference type="InterPro" id="IPR051906">
    <property type="entry name" value="TolC-like"/>
</dbReference>
<dbReference type="Proteomes" id="UP000676246">
    <property type="component" value="Unassembled WGS sequence"/>
</dbReference>
<keyword evidence="3" id="KW-0812">Transmembrane</keyword>
<feature type="chain" id="PRO_5037705236" evidence="6">
    <location>
        <begin position="22"/>
        <end position="436"/>
    </location>
</feature>
<dbReference type="RefSeq" id="WP_210856546.1">
    <property type="nucleotide sequence ID" value="NZ_JAGQDD010000020.1"/>
</dbReference>
<comment type="caution">
    <text evidence="7">The sequence shown here is derived from an EMBL/GenBank/DDBJ whole genome shotgun (WGS) entry which is preliminary data.</text>
</comment>
<proteinExistence type="predicted"/>
<name>A0A940YCX6_9BURK</name>
<evidence type="ECO:0000256" key="3">
    <source>
        <dbReference type="ARBA" id="ARBA00022692"/>
    </source>
</evidence>
<evidence type="ECO:0000256" key="5">
    <source>
        <dbReference type="ARBA" id="ARBA00023237"/>
    </source>
</evidence>
<dbReference type="Gene3D" id="1.20.1600.10">
    <property type="entry name" value="Outer membrane efflux proteins (OEP)"/>
    <property type="match status" value="1"/>
</dbReference>
<dbReference type="GO" id="GO:0015288">
    <property type="term" value="F:porin activity"/>
    <property type="evidence" value="ECO:0007669"/>
    <property type="project" value="TreeGrafter"/>
</dbReference>
<comment type="subcellular location">
    <subcellularLocation>
        <location evidence="1">Cell outer membrane</location>
    </subcellularLocation>
</comment>
<accession>A0A940YCX6</accession>
<protein>
    <submittedName>
        <fullName evidence="7">TolC family protein</fullName>
    </submittedName>
</protein>
<dbReference type="AlphaFoldDB" id="A0A940YCX6"/>
<dbReference type="GO" id="GO:0015562">
    <property type="term" value="F:efflux transmembrane transporter activity"/>
    <property type="evidence" value="ECO:0007669"/>
    <property type="project" value="InterPro"/>
</dbReference>
<evidence type="ECO:0000256" key="1">
    <source>
        <dbReference type="ARBA" id="ARBA00004442"/>
    </source>
</evidence>
<gene>
    <name evidence="7" type="ORF">KAK03_20415</name>
</gene>
<keyword evidence="5" id="KW-0998">Cell outer membrane</keyword>
<keyword evidence="4" id="KW-0472">Membrane</keyword>